<comment type="caution">
    <text evidence="2">The sequence shown here is derived from an EMBL/GenBank/DDBJ whole genome shotgun (WGS) entry which is preliminary data.</text>
</comment>
<dbReference type="EMBL" id="CAJOBH010135952">
    <property type="protein sequence ID" value="CAF4781701.1"/>
    <property type="molecule type" value="Genomic_DNA"/>
</dbReference>
<accession>A0A8S3B249</accession>
<dbReference type="InterPro" id="IPR036179">
    <property type="entry name" value="Ig-like_dom_sf"/>
</dbReference>
<dbReference type="AlphaFoldDB" id="A0A8S3B249"/>
<protein>
    <recommendedName>
        <fullName evidence="1">Immunoglobulin I-set domain-containing protein</fullName>
    </recommendedName>
</protein>
<organism evidence="2 3">
    <name type="scientific">Rotaria magnacalcarata</name>
    <dbReference type="NCBI Taxonomy" id="392030"/>
    <lineage>
        <taxon>Eukaryota</taxon>
        <taxon>Metazoa</taxon>
        <taxon>Spiralia</taxon>
        <taxon>Gnathifera</taxon>
        <taxon>Rotifera</taxon>
        <taxon>Eurotatoria</taxon>
        <taxon>Bdelloidea</taxon>
        <taxon>Philodinida</taxon>
        <taxon>Philodinidae</taxon>
        <taxon>Rotaria</taxon>
    </lineage>
</organism>
<sequence length="51" mass="5700">IKDPNAATMPEFIAKLKSAEGNEGKTIRLEAEVIGTPKPEIEWFVFIIIKD</sequence>
<dbReference type="SUPFAM" id="SSF48726">
    <property type="entry name" value="Immunoglobulin"/>
    <property type="match status" value="1"/>
</dbReference>
<name>A0A8S3B249_9BILA</name>
<feature type="domain" description="Immunoglobulin I-set" evidence="1">
    <location>
        <begin position="10"/>
        <end position="44"/>
    </location>
</feature>
<reference evidence="2" key="1">
    <citation type="submission" date="2021-02" db="EMBL/GenBank/DDBJ databases">
        <authorList>
            <person name="Nowell W R."/>
        </authorList>
    </citation>
    <scope>NUCLEOTIDE SEQUENCE</scope>
</reference>
<dbReference type="InterPro" id="IPR013783">
    <property type="entry name" value="Ig-like_fold"/>
</dbReference>
<gene>
    <name evidence="2" type="ORF">BYL167_LOCUS47338</name>
</gene>
<proteinExistence type="predicted"/>
<dbReference type="InterPro" id="IPR013098">
    <property type="entry name" value="Ig_I-set"/>
</dbReference>
<evidence type="ECO:0000313" key="3">
    <source>
        <dbReference type="Proteomes" id="UP000681967"/>
    </source>
</evidence>
<dbReference type="Gene3D" id="2.60.40.10">
    <property type="entry name" value="Immunoglobulins"/>
    <property type="match status" value="1"/>
</dbReference>
<feature type="non-terminal residue" evidence="2">
    <location>
        <position position="1"/>
    </location>
</feature>
<evidence type="ECO:0000313" key="2">
    <source>
        <dbReference type="EMBL" id="CAF4781701.1"/>
    </source>
</evidence>
<dbReference type="Pfam" id="PF07679">
    <property type="entry name" value="I-set"/>
    <property type="match status" value="1"/>
</dbReference>
<evidence type="ECO:0000259" key="1">
    <source>
        <dbReference type="Pfam" id="PF07679"/>
    </source>
</evidence>
<dbReference type="Proteomes" id="UP000681967">
    <property type="component" value="Unassembled WGS sequence"/>
</dbReference>